<organism evidence="3 4">
    <name type="scientific">Haloplanus rubicundus</name>
    <dbReference type="NCBI Taxonomy" id="1547898"/>
    <lineage>
        <taxon>Archaea</taxon>
        <taxon>Methanobacteriati</taxon>
        <taxon>Methanobacteriota</taxon>
        <taxon>Stenosarchaea group</taxon>
        <taxon>Halobacteria</taxon>
        <taxon>Halobacteriales</taxon>
        <taxon>Haloferacaceae</taxon>
        <taxon>Haloplanus</taxon>
    </lineage>
</organism>
<feature type="domain" description="Methyltransferase FkbM" evidence="1">
    <location>
        <begin position="92"/>
        <end position="250"/>
    </location>
</feature>
<dbReference type="InterPro" id="IPR052514">
    <property type="entry name" value="SAM-dependent_MTase"/>
</dbReference>
<dbReference type="EMBL" id="CP031150">
    <property type="protein sequence ID" value="AXG07707.1"/>
    <property type="molecule type" value="Genomic_DNA"/>
</dbReference>
<evidence type="ECO:0000313" key="5">
    <source>
        <dbReference type="Proteomes" id="UP000253273"/>
    </source>
</evidence>
<proteinExistence type="predicted"/>
<keyword evidence="3" id="KW-0489">Methyltransferase</keyword>
<sequence length="271" mass="30371">MSVLHRAYRLFQSEGWRALAAAVTKRLVGKFDFLYQRIKPTYKSYSVGDASAEFNMAYRRLDQHDFVDDLRSERRLIERVLSVVDDDDVFYDIGANVGIYSCLVGTQLSSGTVVAFEPTPDAFGILQSNVERNDIDARLFDVALTNENGTAHMSVRGQTGHELSDGDGETVDVETRRADDLVTEHGLPSPDVIKIDIEGAEYLALDGFRETLADVPCHHLFCEIHSEKVTEIGGSAEEVEELLRSQGFELEYLGERRENYFVEATHPSVAK</sequence>
<keyword evidence="5" id="KW-1185">Reference proteome</keyword>
<dbReference type="NCBIfam" id="TIGR01444">
    <property type="entry name" value="fkbM_fam"/>
    <property type="match status" value="1"/>
</dbReference>
<evidence type="ECO:0000313" key="3">
    <source>
        <dbReference type="EMBL" id="AXG11126.1"/>
    </source>
</evidence>
<dbReference type="KEGG" id="haq:DU484_15395"/>
<dbReference type="GeneID" id="37288391"/>
<dbReference type="RefSeq" id="WP_114586829.1">
    <property type="nucleotide sequence ID" value="NZ_CP031148.1"/>
</dbReference>
<dbReference type="OrthoDB" id="275825at2157"/>
<name>A0A345EG04_9EURY</name>
<dbReference type="Gene3D" id="3.40.50.150">
    <property type="entry name" value="Vaccinia Virus protein VP39"/>
    <property type="match status" value="1"/>
</dbReference>
<dbReference type="GO" id="GO:0008168">
    <property type="term" value="F:methyltransferase activity"/>
    <property type="evidence" value="ECO:0007669"/>
    <property type="project" value="UniProtKB-KW"/>
</dbReference>
<dbReference type="Pfam" id="PF05050">
    <property type="entry name" value="Methyltransf_21"/>
    <property type="match status" value="1"/>
</dbReference>
<dbReference type="KEGG" id="haj:DU500_15415"/>
<dbReference type="InterPro" id="IPR029063">
    <property type="entry name" value="SAM-dependent_MTases_sf"/>
</dbReference>
<keyword evidence="3" id="KW-0808">Transferase</keyword>
<accession>A0A345E685</accession>
<dbReference type="Proteomes" id="UP000252985">
    <property type="component" value="Chromosome"/>
</dbReference>
<dbReference type="GO" id="GO:0032259">
    <property type="term" value="P:methylation"/>
    <property type="evidence" value="ECO:0007669"/>
    <property type="project" value="UniProtKB-KW"/>
</dbReference>
<dbReference type="EMBL" id="CP031148">
    <property type="protein sequence ID" value="AXG11126.1"/>
    <property type="molecule type" value="Genomic_DNA"/>
</dbReference>
<gene>
    <name evidence="3" type="ORF">DU484_15395</name>
    <name evidence="2" type="ORF">DU500_15415</name>
</gene>
<evidence type="ECO:0000259" key="1">
    <source>
        <dbReference type="Pfam" id="PF05050"/>
    </source>
</evidence>
<accession>A0A345EG04</accession>
<dbReference type="AlphaFoldDB" id="A0A345EG04"/>
<reference evidence="2 5" key="2">
    <citation type="submission" date="2018-07" db="EMBL/GenBank/DDBJ databases">
        <title>Genome sequences of Haloplanus sp. CBA1113.</title>
        <authorList>
            <person name="Kim Y.B."/>
            <person name="Roh S.W."/>
        </authorList>
    </citation>
    <scope>NUCLEOTIDE SEQUENCE [LARGE SCALE GENOMIC DNA]</scope>
    <source>
        <strain evidence="2 5">CBA1113</strain>
    </source>
</reference>
<dbReference type="Proteomes" id="UP000253273">
    <property type="component" value="Chromosome"/>
</dbReference>
<dbReference type="PANTHER" id="PTHR34203:SF15">
    <property type="entry name" value="SLL1173 PROTEIN"/>
    <property type="match status" value="1"/>
</dbReference>
<dbReference type="SUPFAM" id="SSF53335">
    <property type="entry name" value="S-adenosyl-L-methionine-dependent methyltransferases"/>
    <property type="match status" value="1"/>
</dbReference>
<dbReference type="PANTHER" id="PTHR34203">
    <property type="entry name" value="METHYLTRANSFERASE, FKBM FAMILY PROTEIN"/>
    <property type="match status" value="1"/>
</dbReference>
<dbReference type="InterPro" id="IPR006342">
    <property type="entry name" value="FkbM_mtfrase"/>
</dbReference>
<evidence type="ECO:0000313" key="2">
    <source>
        <dbReference type="EMBL" id="AXG07707.1"/>
    </source>
</evidence>
<evidence type="ECO:0000313" key="4">
    <source>
        <dbReference type="Proteomes" id="UP000252985"/>
    </source>
</evidence>
<reference evidence="3 4" key="1">
    <citation type="submission" date="2018-07" db="EMBL/GenBank/DDBJ databases">
        <title>Genome sequences of Haloplanus sp. CBA1112.</title>
        <authorList>
            <person name="Kim Y.B."/>
            <person name="Roh S.W."/>
        </authorList>
    </citation>
    <scope>NUCLEOTIDE SEQUENCE [LARGE SCALE GENOMIC DNA]</scope>
    <source>
        <strain evidence="3 4">CBA1112</strain>
    </source>
</reference>
<protein>
    <submittedName>
        <fullName evidence="3">FkbM family methyltransferase</fullName>
    </submittedName>
</protein>